<accession>A0A6M2DBW8</accession>
<name>A0A6M2DBW8_RHIMP</name>
<dbReference type="EMBL" id="GHWJ01009984">
    <property type="protein sequence ID" value="NOV42721.1"/>
    <property type="molecule type" value="Transcribed_RNA"/>
</dbReference>
<protein>
    <submittedName>
        <fullName evidence="1">Putative secreted protein ovary overexpressed</fullName>
    </submittedName>
</protein>
<dbReference type="AlphaFoldDB" id="A0A6M2DBW8"/>
<reference evidence="1" key="1">
    <citation type="submission" date="2019-09" db="EMBL/GenBank/DDBJ databases">
        <title>Organ-specific transcriptomic study of the physiology of the cattle tick, Rhipicephalus microplus.</title>
        <authorList>
            <person name="Tirloni L."/>
            <person name="Braz G."/>
            <person name="Gandara A.C.P."/>
            <person name="Sabadin G.A."/>
            <person name="da Silva R.M."/>
            <person name="Guizzo M.G."/>
            <person name="Machado J.A."/>
            <person name="Costa E.P."/>
            <person name="Gomes H.F."/>
            <person name="Moraes J."/>
            <person name="Mota M.B.S."/>
            <person name="Mesquita R.D."/>
            <person name="Alvarenga P.H."/>
            <person name="Alves F."/>
            <person name="Seixas A."/>
            <person name="da Fonseca R.N."/>
            <person name="Fogaca A."/>
            <person name="Logullo C."/>
            <person name="Tanaka A."/>
            <person name="Daffre S."/>
            <person name="Termignoni C."/>
            <person name="Vaz I.S.Jr."/>
            <person name="Oliveira P.L."/>
            <person name="Ribeiro J.M."/>
        </authorList>
    </citation>
    <scope>NUCLEOTIDE SEQUENCE</scope>
    <source>
        <strain evidence="1">Porto Alegre</strain>
    </source>
</reference>
<organism evidence="1">
    <name type="scientific">Rhipicephalus microplus</name>
    <name type="common">Cattle tick</name>
    <name type="synonym">Boophilus microplus</name>
    <dbReference type="NCBI Taxonomy" id="6941"/>
    <lineage>
        <taxon>Eukaryota</taxon>
        <taxon>Metazoa</taxon>
        <taxon>Ecdysozoa</taxon>
        <taxon>Arthropoda</taxon>
        <taxon>Chelicerata</taxon>
        <taxon>Arachnida</taxon>
        <taxon>Acari</taxon>
        <taxon>Parasitiformes</taxon>
        <taxon>Ixodida</taxon>
        <taxon>Ixodoidea</taxon>
        <taxon>Ixodidae</taxon>
        <taxon>Rhipicephalinae</taxon>
        <taxon>Rhipicephalus</taxon>
        <taxon>Boophilus</taxon>
    </lineage>
</organism>
<evidence type="ECO:0000313" key="1">
    <source>
        <dbReference type="EMBL" id="NOV42721.1"/>
    </source>
</evidence>
<sequence>MLAVTVALPAAVLSARGGHGNTGNNHRCVLGDEVVIGRVHFFGLRIGYLQVEVRPFADLLLLKDVLLQLAHGDVQAVEGDRVEVEAALELVVHRHGCSADAFGQSGSARRPPQ</sequence>
<proteinExistence type="predicted"/>